<protein>
    <submittedName>
        <fullName evidence="1">Uncharacterized protein</fullName>
    </submittedName>
</protein>
<dbReference type="Proteomes" id="UP001569154">
    <property type="component" value="Unassembled WGS sequence"/>
</dbReference>
<reference evidence="1 2" key="1">
    <citation type="submission" date="2024-06" db="EMBL/GenBank/DDBJ databases">
        <authorList>
            <person name="Steensen K."/>
            <person name="Seneca J."/>
            <person name="Bartlau N."/>
            <person name="Yu A.X."/>
            <person name="Polz M.F."/>
        </authorList>
    </citation>
    <scope>NUCLEOTIDE SEQUENCE [LARGE SCALE GENOMIC DNA]</scope>
    <source>
        <strain evidence="1 2">1F260</strain>
    </source>
</reference>
<name>A0ABV4KZY4_9GAMM</name>
<dbReference type="EMBL" id="JBGONM010000015">
    <property type="protein sequence ID" value="MEZ8081030.1"/>
    <property type="molecule type" value="Genomic_DNA"/>
</dbReference>
<gene>
    <name evidence="1" type="ORF">ACED35_07870</name>
</gene>
<feature type="non-terminal residue" evidence="1">
    <location>
        <position position="1"/>
    </location>
</feature>
<comment type="caution">
    <text evidence="1">The sequence shown here is derived from an EMBL/GenBank/DDBJ whole genome shotgun (WGS) entry which is preliminary data.</text>
</comment>
<accession>A0ABV4KZY4</accession>
<dbReference type="RefSeq" id="WP_371734802.1">
    <property type="nucleotide sequence ID" value="NZ_JBGONM010000015.1"/>
</dbReference>
<evidence type="ECO:0000313" key="1">
    <source>
        <dbReference type="EMBL" id="MEZ8081030.1"/>
    </source>
</evidence>
<sequence length="62" mass="7066">AEPSDLQSDPFGHSGIPPQVRGEYYQTRPCCKVFSLKYGAFAGFFNAMMKRRANWSKFFPIS</sequence>
<organism evidence="1 2">
    <name type="scientific">Enterovibrio norvegicus</name>
    <dbReference type="NCBI Taxonomy" id="188144"/>
    <lineage>
        <taxon>Bacteria</taxon>
        <taxon>Pseudomonadati</taxon>
        <taxon>Pseudomonadota</taxon>
        <taxon>Gammaproteobacteria</taxon>
        <taxon>Vibrionales</taxon>
        <taxon>Vibrionaceae</taxon>
        <taxon>Enterovibrio</taxon>
    </lineage>
</organism>
<keyword evidence="2" id="KW-1185">Reference proteome</keyword>
<evidence type="ECO:0000313" key="2">
    <source>
        <dbReference type="Proteomes" id="UP001569154"/>
    </source>
</evidence>
<proteinExistence type="predicted"/>